<feature type="domain" description="BRCT" evidence="3">
    <location>
        <begin position="356"/>
        <end position="449"/>
    </location>
</feature>
<dbReference type="InterPro" id="IPR001357">
    <property type="entry name" value="BRCT_dom"/>
</dbReference>
<keyword evidence="5" id="KW-1185">Reference proteome</keyword>
<sequence>MAFKGQRVMLSRNLVPPEKYDMILDKLKQNEAEVILCSNPGYNSSNDFHFLFSFNNEKFSELLDRGCNVIGPECMLQCARDRRPLPNRKFTCCMSMEGMRILATGFDKKKKLHIEHLVSAMCGELCSHTSMDIDIVVAKDVLAPKYKWSAFTLRKPIVGLDWLVQSFQQHRRAPHEPYRLPPFAGLKVCATGILIDTRDQIADIIAKNGGTFDADLTRECTHLIVKTTDSDKYKVAKRHWCNIKLVNEQWFWDSFSEKVCLEERTYAPQEGTINKPLPSGMNESFGKLEEKAMHETSLQGVMAATSGPAVTPHASGQAQARVEGALACNIATGTVLPMQPSDASDAAQANLADAGETECYLSGCRIFLAGFEPSEMKRLAMMVLDGGGTRHMEFNSRITHVILGKPTESDLKEIRQYALWGAMHVVLPNWLEECSLQKREIVVSEKYAVAHTLLVQENLFRQGMNKRRPLYQENTTKENMSGKLSTDHIDVSDKRLGANGARRAYDSTSGYDTIDGTVSRNQETGEVPHYKENMEGNNCGGKTSKKSFDVVSDERPFISPRKGDGQQGISTVTSESASFRQNVLHTSALSETGGPLREIIGNKKQELVTNLMADHSLTTPTSLPTNLATSAPSISGMQNGVFDGCVFDFTKSCQFDLRTEIVQWVIQGGGLMLGVAGETAKHKLDFLIVPHGLKRDPCDDNSVRVVTPQWIKYCLEEGSILDLTSHVLFQPLPCEVPLPGFERFRFCVSQYADRDRILLYNLCHVLGAKYQDKRMTRKATHLLCMVGDGEKYEAALRWGIEVVTADWVHACVTQNMIVDLYPYRPKRLTAADREAGLAIPTQCPTSSRSSVALSFDDFQQSVQQTRQTQDQGQTSQRETLDIKGKMTDVKRSRGKLLANSLEFKTPSAQKTGSVSLSSQMVNGILDPWDELSASWSKPQSNEKQPSGKSHRKANSPPRPPFDEQACVDHVIAQRNEPAQTADENSRDGTLDCMARESRPAADHNLREVAKDEESGPDVAAAIEGLLAQSSKAQTSEVLRSPDQALRSPATTLSRHRDEHPRSHSHFKRPKLLPSRFAEFDEEELPQSTTSGEDGHEKFQESQIESQVVAYDEDFSAKQRIMERVRTRSMSTTPPVRSGSDITDNDKNKWKGASLSRLFKAAAANK</sequence>
<feature type="domain" description="BRCT" evidence="3">
    <location>
        <begin position="96"/>
        <end position="180"/>
    </location>
</feature>
<feature type="compositionally biased region" description="Basic and acidic residues" evidence="2">
    <location>
        <begin position="878"/>
        <end position="891"/>
    </location>
</feature>
<protein>
    <recommendedName>
        <fullName evidence="3">BRCT domain-containing protein</fullName>
    </recommendedName>
</protein>
<feature type="region of interest" description="Disordered" evidence="2">
    <location>
        <begin position="931"/>
        <end position="963"/>
    </location>
</feature>
<dbReference type="GO" id="GO:0033314">
    <property type="term" value="P:mitotic DNA replication checkpoint signaling"/>
    <property type="evidence" value="ECO:0000318"/>
    <property type="project" value="GO_Central"/>
</dbReference>
<feature type="compositionally biased region" description="Polar residues" evidence="2">
    <location>
        <begin position="933"/>
        <end position="947"/>
    </location>
</feature>
<feature type="region of interest" description="Disordered" evidence="2">
    <location>
        <begin position="1032"/>
        <end position="1148"/>
    </location>
</feature>
<dbReference type="EMBL" id="KZ772828">
    <property type="protein sequence ID" value="PTQ28654.1"/>
    <property type="molecule type" value="Genomic_DNA"/>
</dbReference>
<dbReference type="PANTHER" id="PTHR13561:SF20">
    <property type="entry name" value="DNA TOPOISOMERASE 2-BINDING PROTEIN 1"/>
    <property type="match status" value="1"/>
</dbReference>
<feature type="region of interest" description="Disordered" evidence="2">
    <location>
        <begin position="862"/>
        <end position="893"/>
    </location>
</feature>
<proteinExistence type="predicted"/>
<gene>
    <name evidence="4" type="ORF">MARPO_0158s0032</name>
</gene>
<feature type="domain" description="BRCT" evidence="3">
    <location>
        <begin position="637"/>
        <end position="728"/>
    </location>
</feature>
<dbReference type="CDD" id="cd17718">
    <property type="entry name" value="BRCT_TopBP1_rpt3"/>
    <property type="match status" value="1"/>
</dbReference>
<dbReference type="OMA" id="FWIKDCL"/>
<feature type="compositionally biased region" description="Basic and acidic residues" evidence="2">
    <location>
        <begin position="1114"/>
        <end position="1125"/>
    </location>
</feature>
<dbReference type="Proteomes" id="UP000244005">
    <property type="component" value="Unassembled WGS sequence"/>
</dbReference>
<feature type="domain" description="BRCT" evidence="3">
    <location>
        <begin position="741"/>
        <end position="825"/>
    </location>
</feature>
<dbReference type="CDD" id="cd17731">
    <property type="entry name" value="BRCT_TopBP1_rpt2_like"/>
    <property type="match status" value="1"/>
</dbReference>
<feature type="compositionally biased region" description="Low complexity" evidence="2">
    <location>
        <begin position="862"/>
        <end position="877"/>
    </location>
</feature>
<dbReference type="InterPro" id="IPR059215">
    <property type="entry name" value="BRCT2_TopBP1-like"/>
</dbReference>
<dbReference type="PROSITE" id="PS50172">
    <property type="entry name" value="BRCT"/>
    <property type="match status" value="5"/>
</dbReference>
<dbReference type="Gene3D" id="3.40.50.10190">
    <property type="entry name" value="BRCT domain"/>
    <property type="match status" value="6"/>
</dbReference>
<reference evidence="5" key="1">
    <citation type="journal article" date="2017" name="Cell">
        <title>Insights into land plant evolution garnered from the Marchantia polymorpha genome.</title>
        <authorList>
            <person name="Bowman J.L."/>
            <person name="Kohchi T."/>
            <person name="Yamato K.T."/>
            <person name="Jenkins J."/>
            <person name="Shu S."/>
            <person name="Ishizaki K."/>
            <person name="Yamaoka S."/>
            <person name="Nishihama R."/>
            <person name="Nakamura Y."/>
            <person name="Berger F."/>
            <person name="Adam C."/>
            <person name="Aki S.S."/>
            <person name="Althoff F."/>
            <person name="Araki T."/>
            <person name="Arteaga-Vazquez M.A."/>
            <person name="Balasubrmanian S."/>
            <person name="Barry K."/>
            <person name="Bauer D."/>
            <person name="Boehm C.R."/>
            <person name="Briginshaw L."/>
            <person name="Caballero-Perez J."/>
            <person name="Catarino B."/>
            <person name="Chen F."/>
            <person name="Chiyoda S."/>
            <person name="Chovatia M."/>
            <person name="Davies K.M."/>
            <person name="Delmans M."/>
            <person name="Demura T."/>
            <person name="Dierschke T."/>
            <person name="Dolan L."/>
            <person name="Dorantes-Acosta A.E."/>
            <person name="Eklund D.M."/>
            <person name="Florent S.N."/>
            <person name="Flores-Sandoval E."/>
            <person name="Fujiyama A."/>
            <person name="Fukuzawa H."/>
            <person name="Galik B."/>
            <person name="Grimanelli D."/>
            <person name="Grimwood J."/>
            <person name="Grossniklaus U."/>
            <person name="Hamada T."/>
            <person name="Haseloff J."/>
            <person name="Hetherington A.J."/>
            <person name="Higo A."/>
            <person name="Hirakawa Y."/>
            <person name="Hundley H.N."/>
            <person name="Ikeda Y."/>
            <person name="Inoue K."/>
            <person name="Inoue S.I."/>
            <person name="Ishida S."/>
            <person name="Jia Q."/>
            <person name="Kakita M."/>
            <person name="Kanazawa T."/>
            <person name="Kawai Y."/>
            <person name="Kawashima T."/>
            <person name="Kennedy M."/>
            <person name="Kinose K."/>
            <person name="Kinoshita T."/>
            <person name="Kohara Y."/>
            <person name="Koide E."/>
            <person name="Komatsu K."/>
            <person name="Kopischke S."/>
            <person name="Kubo M."/>
            <person name="Kyozuka J."/>
            <person name="Lagercrantz U."/>
            <person name="Lin S.S."/>
            <person name="Lindquist E."/>
            <person name="Lipzen A.M."/>
            <person name="Lu C.W."/>
            <person name="De Luna E."/>
            <person name="Martienssen R.A."/>
            <person name="Minamino N."/>
            <person name="Mizutani M."/>
            <person name="Mizutani M."/>
            <person name="Mochizuki N."/>
            <person name="Monte I."/>
            <person name="Mosher R."/>
            <person name="Nagasaki H."/>
            <person name="Nakagami H."/>
            <person name="Naramoto S."/>
            <person name="Nishitani K."/>
            <person name="Ohtani M."/>
            <person name="Okamoto T."/>
            <person name="Okumura M."/>
            <person name="Phillips J."/>
            <person name="Pollak B."/>
            <person name="Reinders A."/>
            <person name="Rovekamp M."/>
            <person name="Sano R."/>
            <person name="Sawa S."/>
            <person name="Schmid M.W."/>
            <person name="Shirakawa M."/>
            <person name="Solano R."/>
            <person name="Spunde A."/>
            <person name="Suetsugu N."/>
            <person name="Sugano S."/>
            <person name="Sugiyama A."/>
            <person name="Sun R."/>
            <person name="Suzuki Y."/>
            <person name="Takenaka M."/>
            <person name="Takezawa D."/>
            <person name="Tomogane H."/>
            <person name="Tsuzuki M."/>
            <person name="Ueda T."/>
            <person name="Umeda M."/>
            <person name="Ward J.M."/>
            <person name="Watanabe Y."/>
            <person name="Yazaki K."/>
            <person name="Yokoyama R."/>
            <person name="Yoshitake Y."/>
            <person name="Yotsui I."/>
            <person name="Zachgo S."/>
            <person name="Schmutz J."/>
        </authorList>
    </citation>
    <scope>NUCLEOTIDE SEQUENCE [LARGE SCALE GENOMIC DNA]</scope>
    <source>
        <strain evidence="5">Tak-1</strain>
    </source>
</reference>
<dbReference type="SMART" id="SM00292">
    <property type="entry name" value="BRCT"/>
    <property type="match status" value="5"/>
</dbReference>
<dbReference type="GO" id="GO:0006270">
    <property type="term" value="P:DNA replication initiation"/>
    <property type="evidence" value="ECO:0000318"/>
    <property type="project" value="GO_Central"/>
</dbReference>
<feature type="domain" description="BRCT" evidence="3">
    <location>
        <begin position="178"/>
        <end position="268"/>
    </location>
</feature>
<dbReference type="PANTHER" id="PTHR13561">
    <property type="entry name" value="DNA REPLICATION REGULATOR DPB11-RELATED"/>
    <property type="match status" value="1"/>
</dbReference>
<dbReference type="CDD" id="cd00027">
    <property type="entry name" value="BRCT"/>
    <property type="match status" value="1"/>
</dbReference>
<name>A0A2R6W466_MARPO</name>
<keyword evidence="1" id="KW-0677">Repeat</keyword>
<dbReference type="SUPFAM" id="SSF52113">
    <property type="entry name" value="BRCT domain"/>
    <property type="match status" value="5"/>
</dbReference>
<evidence type="ECO:0000313" key="5">
    <source>
        <dbReference type="Proteomes" id="UP000244005"/>
    </source>
</evidence>
<evidence type="ECO:0000313" key="4">
    <source>
        <dbReference type="EMBL" id="PTQ28654.1"/>
    </source>
</evidence>
<dbReference type="Pfam" id="PF12738">
    <property type="entry name" value="PTCB-BRCT"/>
    <property type="match status" value="1"/>
</dbReference>
<evidence type="ECO:0000259" key="3">
    <source>
        <dbReference type="PROSITE" id="PS50172"/>
    </source>
</evidence>
<dbReference type="Pfam" id="PF00533">
    <property type="entry name" value="BRCT"/>
    <property type="match status" value="2"/>
</dbReference>
<dbReference type="GO" id="GO:0007095">
    <property type="term" value="P:mitotic G2 DNA damage checkpoint signaling"/>
    <property type="evidence" value="ECO:0000318"/>
    <property type="project" value="GO_Central"/>
</dbReference>
<accession>A0A2R6W466</accession>
<dbReference type="InterPro" id="IPR036420">
    <property type="entry name" value="BRCT_dom_sf"/>
</dbReference>
<dbReference type="OrthoDB" id="251770at2759"/>
<evidence type="ECO:0000256" key="1">
    <source>
        <dbReference type="ARBA" id="ARBA00022737"/>
    </source>
</evidence>
<organism evidence="4 5">
    <name type="scientific">Marchantia polymorpha</name>
    <name type="common">Common liverwort</name>
    <name type="synonym">Marchantia aquatica</name>
    <dbReference type="NCBI Taxonomy" id="3197"/>
    <lineage>
        <taxon>Eukaryota</taxon>
        <taxon>Viridiplantae</taxon>
        <taxon>Streptophyta</taxon>
        <taxon>Embryophyta</taxon>
        <taxon>Marchantiophyta</taxon>
        <taxon>Marchantiopsida</taxon>
        <taxon>Marchantiidae</taxon>
        <taxon>Marchantiales</taxon>
        <taxon>Marchantiaceae</taxon>
        <taxon>Marchantia</taxon>
    </lineage>
</organism>
<dbReference type="Gramene" id="Mp2g09610.1">
    <property type="protein sequence ID" value="Mp2g09610.1.cds"/>
    <property type="gene ID" value="Mp2g09610"/>
</dbReference>
<dbReference type="AlphaFoldDB" id="A0A2R6W466"/>
<evidence type="ECO:0000256" key="2">
    <source>
        <dbReference type="SAM" id="MobiDB-lite"/>
    </source>
</evidence>